<accession>A0A2Z6QY13</accession>
<evidence type="ECO:0000313" key="4">
    <source>
        <dbReference type="Proteomes" id="UP000247702"/>
    </source>
</evidence>
<sequence length="476" mass="56061">MVDNKLLLQLSENLLEILDDDEYYDITIEVGNDPYVKVFHAHMVILNYRSPYLKRILSTNKKKNDGTLSHIKLSNILPEIFQTILRYIYGGKISLVEYDTLDIIKILIAANELSLQGLISYLQSYLIENKVDWMEQNFNLVYQTSYENNSFLKLQKFCTELISKQPEKIFDSPDFTSISEKVLISLIQLDNLQINDVQIWDHVLKWGIAQNPELSSDPSNYSNDDFNALKSSIQQCIPFIKFNEFSSKEFLNKVYPYKKIIPKDQRNNLIKYFLDHDYELKKNSVPQLIKKEVKIKSIDSKIITIQHAELISKWIDRLEITDELKNSYEFKLILRGSRDGFTAEKFHEICGNKSHTISIIKVEGSAEILGGYNPIMWESRNYSFGFKYEYSNTKDSFIFSFNNKKDIKNHILSRVKDEKYAINHYRDYGPTFGREDLKIYGTFKLSGRCRRESYEKHIRKSVDDFYIEEYEVFQII</sequence>
<proteinExistence type="predicted"/>
<dbReference type="Proteomes" id="UP000247702">
    <property type="component" value="Unassembled WGS sequence"/>
</dbReference>
<name>A0A2Z6QY13_9GLOM</name>
<dbReference type="CDD" id="cd18186">
    <property type="entry name" value="BTB_POZ_ZBTB_KLHL-like"/>
    <property type="match status" value="1"/>
</dbReference>
<keyword evidence="4" id="KW-1185">Reference proteome</keyword>
<evidence type="ECO:0000259" key="2">
    <source>
        <dbReference type="PROSITE" id="PS51886"/>
    </source>
</evidence>
<evidence type="ECO:0000313" key="3">
    <source>
        <dbReference type="EMBL" id="GBB89581.1"/>
    </source>
</evidence>
<gene>
    <name evidence="3" type="ORF">RclHR1_01630019</name>
</gene>
<dbReference type="GO" id="GO:0005737">
    <property type="term" value="C:cytoplasm"/>
    <property type="evidence" value="ECO:0007669"/>
    <property type="project" value="TreeGrafter"/>
</dbReference>
<dbReference type="PROSITE" id="PS50097">
    <property type="entry name" value="BTB"/>
    <property type="match status" value="1"/>
</dbReference>
<feature type="domain" description="BTB" evidence="1">
    <location>
        <begin position="24"/>
        <end position="97"/>
    </location>
</feature>
<dbReference type="PANTHER" id="PTHR46306">
    <property type="entry name" value="BTB/POZ DOMAIN-CONTAINING PROTEIN 9"/>
    <property type="match status" value="1"/>
</dbReference>
<protein>
    <recommendedName>
        <fullName evidence="5">BTB domain-containing protein</fullName>
    </recommendedName>
</protein>
<reference evidence="3 4" key="1">
    <citation type="submission" date="2017-11" db="EMBL/GenBank/DDBJ databases">
        <title>The genome of Rhizophagus clarus HR1 reveals common genetic basis of auxotrophy among arbuscular mycorrhizal fungi.</title>
        <authorList>
            <person name="Kobayashi Y."/>
        </authorList>
    </citation>
    <scope>NUCLEOTIDE SEQUENCE [LARGE SCALE GENOMIC DNA]</scope>
    <source>
        <strain evidence="3 4">HR1</strain>
    </source>
</reference>
<comment type="caution">
    <text evidence="3">The sequence shown here is derived from an EMBL/GenBank/DDBJ whole genome shotgun (WGS) entry which is preliminary data.</text>
</comment>
<dbReference type="InterPro" id="IPR000210">
    <property type="entry name" value="BTB/POZ_dom"/>
</dbReference>
<dbReference type="InterPro" id="IPR011333">
    <property type="entry name" value="SKP1/BTB/POZ_sf"/>
</dbReference>
<dbReference type="SUPFAM" id="SSF54695">
    <property type="entry name" value="POZ domain"/>
    <property type="match status" value="1"/>
</dbReference>
<feature type="domain" description="TLDc" evidence="2">
    <location>
        <begin position="301"/>
        <end position="476"/>
    </location>
</feature>
<dbReference type="Gene3D" id="1.25.40.420">
    <property type="match status" value="1"/>
</dbReference>
<dbReference type="EMBL" id="BEXD01000702">
    <property type="protein sequence ID" value="GBB89581.1"/>
    <property type="molecule type" value="Genomic_DNA"/>
</dbReference>
<evidence type="ECO:0000259" key="1">
    <source>
        <dbReference type="PROSITE" id="PS50097"/>
    </source>
</evidence>
<dbReference type="InterPro" id="IPR052407">
    <property type="entry name" value="BTB_POZ_domain_cont_9"/>
</dbReference>
<dbReference type="SMART" id="SM00225">
    <property type="entry name" value="BTB"/>
    <property type="match status" value="1"/>
</dbReference>
<dbReference type="PANTHER" id="PTHR46306:SF1">
    <property type="entry name" value="BTB_POZ DOMAIN-CONTAINING PROTEIN 9"/>
    <property type="match status" value="1"/>
</dbReference>
<dbReference type="InterPro" id="IPR011705">
    <property type="entry name" value="BACK"/>
</dbReference>
<dbReference type="Pfam" id="PF00651">
    <property type="entry name" value="BTB"/>
    <property type="match status" value="1"/>
</dbReference>
<dbReference type="Pfam" id="PF07534">
    <property type="entry name" value="TLD"/>
    <property type="match status" value="1"/>
</dbReference>
<dbReference type="Pfam" id="PF07707">
    <property type="entry name" value="BACK"/>
    <property type="match status" value="1"/>
</dbReference>
<organism evidence="3 4">
    <name type="scientific">Rhizophagus clarus</name>
    <dbReference type="NCBI Taxonomy" id="94130"/>
    <lineage>
        <taxon>Eukaryota</taxon>
        <taxon>Fungi</taxon>
        <taxon>Fungi incertae sedis</taxon>
        <taxon>Mucoromycota</taxon>
        <taxon>Glomeromycotina</taxon>
        <taxon>Glomeromycetes</taxon>
        <taxon>Glomerales</taxon>
        <taxon>Glomeraceae</taxon>
        <taxon>Rhizophagus</taxon>
    </lineage>
</organism>
<dbReference type="InterPro" id="IPR006571">
    <property type="entry name" value="TLDc_dom"/>
</dbReference>
<dbReference type="Gene3D" id="3.30.710.10">
    <property type="entry name" value="Potassium Channel Kv1.1, Chain A"/>
    <property type="match status" value="1"/>
</dbReference>
<dbReference type="AlphaFoldDB" id="A0A2Z6QY13"/>
<evidence type="ECO:0008006" key="5">
    <source>
        <dbReference type="Google" id="ProtNLM"/>
    </source>
</evidence>
<dbReference type="PROSITE" id="PS51886">
    <property type="entry name" value="TLDC"/>
    <property type="match status" value="1"/>
</dbReference>